<evidence type="ECO:0000313" key="1">
    <source>
        <dbReference type="EMBL" id="KIY64864.1"/>
    </source>
</evidence>
<dbReference type="InterPro" id="IPR011042">
    <property type="entry name" value="6-blade_b-propeller_TolB-like"/>
</dbReference>
<sequence length="404" mass="43533">MASACVLLTTVIVAILALLAQVFLTPVLTAAGVFRTVAPLSDAFKAKCTQHYAAKVEGCEKISLHAESGLLYMACGSIEGRSRWLSGSAGIQSPNGANTDDISYLAVYDPSKPKDQAFHRVQLEGFDSSRTVAFHGMDVVPSAENKDEVFIYLVNHLAPLEGSAKDVSAYSSAIEVFVSSLGGHLARHLCTFSHDSILRRANDVVGAPDGKSIYFTTNYDPEEYTMPIYAIKQLVAPSMIVGYCHIDDGCKVALGGMGAPNGIVTSGNGTYYISSIFGPQGYVVAEQQEDNSLVYTELIPTEVLINDNLSMDEDGAIWVAAFPKAFDLDRAMKDTSLPVPSRAIKASINTGPDSFFGAKYLVETIAEDDGSFLSYITTVVHDSRRGKLFFHGLTTRALTECEYP</sequence>
<dbReference type="EMBL" id="KN880615">
    <property type="protein sequence ID" value="KIY64864.1"/>
    <property type="molecule type" value="Genomic_DNA"/>
</dbReference>
<evidence type="ECO:0008006" key="3">
    <source>
        <dbReference type="Google" id="ProtNLM"/>
    </source>
</evidence>
<dbReference type="AlphaFoldDB" id="A0A0D7B3V6"/>
<dbReference type="Proteomes" id="UP000054007">
    <property type="component" value="Unassembled WGS sequence"/>
</dbReference>
<accession>A0A0D7B3V6</accession>
<protein>
    <recommendedName>
        <fullName evidence="3">Calcium-dependent phosphotriesterase</fullName>
    </recommendedName>
</protein>
<reference evidence="1 2" key="1">
    <citation type="journal article" date="2015" name="Fungal Genet. Biol.">
        <title>Evolution of novel wood decay mechanisms in Agaricales revealed by the genome sequences of Fistulina hepatica and Cylindrobasidium torrendii.</title>
        <authorList>
            <person name="Floudas D."/>
            <person name="Held B.W."/>
            <person name="Riley R."/>
            <person name="Nagy L.G."/>
            <person name="Koehler G."/>
            <person name="Ransdell A.S."/>
            <person name="Younus H."/>
            <person name="Chow J."/>
            <person name="Chiniquy J."/>
            <person name="Lipzen A."/>
            <person name="Tritt A."/>
            <person name="Sun H."/>
            <person name="Haridas S."/>
            <person name="LaButti K."/>
            <person name="Ohm R.A."/>
            <person name="Kues U."/>
            <person name="Blanchette R.A."/>
            <person name="Grigoriev I.V."/>
            <person name="Minto R.E."/>
            <person name="Hibbett D.S."/>
        </authorList>
    </citation>
    <scope>NUCLEOTIDE SEQUENCE [LARGE SCALE GENOMIC DNA]</scope>
    <source>
        <strain evidence="1 2">FP15055 ss-10</strain>
    </source>
</reference>
<dbReference type="OrthoDB" id="5307922at2759"/>
<dbReference type="InterPro" id="IPR051288">
    <property type="entry name" value="Serum_paraoxonase/arylesterase"/>
</dbReference>
<name>A0A0D7B3V6_9AGAR</name>
<dbReference type="Gene3D" id="2.120.10.30">
    <property type="entry name" value="TolB, C-terminal domain"/>
    <property type="match status" value="1"/>
</dbReference>
<organism evidence="1 2">
    <name type="scientific">Cylindrobasidium torrendii FP15055 ss-10</name>
    <dbReference type="NCBI Taxonomy" id="1314674"/>
    <lineage>
        <taxon>Eukaryota</taxon>
        <taxon>Fungi</taxon>
        <taxon>Dikarya</taxon>
        <taxon>Basidiomycota</taxon>
        <taxon>Agaricomycotina</taxon>
        <taxon>Agaricomycetes</taxon>
        <taxon>Agaricomycetidae</taxon>
        <taxon>Agaricales</taxon>
        <taxon>Marasmiineae</taxon>
        <taxon>Physalacriaceae</taxon>
        <taxon>Cylindrobasidium</taxon>
    </lineage>
</organism>
<dbReference type="PANTHER" id="PTHR11799">
    <property type="entry name" value="PARAOXONASE"/>
    <property type="match status" value="1"/>
</dbReference>
<dbReference type="PANTHER" id="PTHR11799:SF12">
    <property type="entry name" value="PARAOXONASE-RELATED"/>
    <property type="match status" value="1"/>
</dbReference>
<evidence type="ECO:0000313" key="2">
    <source>
        <dbReference type="Proteomes" id="UP000054007"/>
    </source>
</evidence>
<gene>
    <name evidence="1" type="ORF">CYLTODRAFT_424840</name>
</gene>
<proteinExistence type="predicted"/>
<keyword evidence="2" id="KW-1185">Reference proteome</keyword>
<dbReference type="SUPFAM" id="SSF63829">
    <property type="entry name" value="Calcium-dependent phosphotriesterase"/>
    <property type="match status" value="1"/>
</dbReference>